<dbReference type="FunFam" id="4.10.240.10:FF:000002">
    <property type="entry name" value="Zn cluster transcription factor Rds2"/>
    <property type="match status" value="1"/>
</dbReference>
<feature type="region of interest" description="Disordered" evidence="8">
    <location>
        <begin position="750"/>
        <end position="796"/>
    </location>
</feature>
<evidence type="ECO:0000313" key="10">
    <source>
        <dbReference type="EMBL" id="PVU92824.1"/>
    </source>
</evidence>
<dbReference type="PANTHER" id="PTHR31986:SF7">
    <property type="entry name" value="REGULATOR OF DRUG SENSITIVITY 2"/>
    <property type="match status" value="1"/>
</dbReference>
<dbReference type="CDD" id="cd00067">
    <property type="entry name" value="GAL4"/>
    <property type="match status" value="1"/>
</dbReference>
<keyword evidence="5" id="KW-0238">DNA-binding</keyword>
<dbReference type="GO" id="GO:0008270">
    <property type="term" value="F:zinc ion binding"/>
    <property type="evidence" value="ECO:0007669"/>
    <property type="project" value="InterPro"/>
</dbReference>
<evidence type="ECO:0000259" key="9">
    <source>
        <dbReference type="PROSITE" id="PS50048"/>
    </source>
</evidence>
<dbReference type="Pfam" id="PF00172">
    <property type="entry name" value="Zn_clus"/>
    <property type="match status" value="1"/>
</dbReference>
<reference evidence="10 11" key="1">
    <citation type="journal article" date="2018" name="MBio">
        <title>Comparative Genomics Reveals the Core Gene Toolbox for the Fungus-Insect Symbiosis.</title>
        <authorList>
            <person name="Wang Y."/>
            <person name="Stata M."/>
            <person name="Wang W."/>
            <person name="Stajich J.E."/>
            <person name="White M.M."/>
            <person name="Moncalvo J.M."/>
        </authorList>
    </citation>
    <scope>NUCLEOTIDE SEQUENCE [LARGE SCALE GENOMIC DNA]</scope>
    <source>
        <strain evidence="10 11">AUS-77-4</strain>
    </source>
</reference>
<sequence length="853" mass="95359">MINNNQDPSLEDLSSDESNIQETSSDFSGLQTQSTPMNAQNSETSKAPSKGKRKKVQKACVYCRRSHMTCDIGRPCQRCIKRGIGHLCRDEAAPPASTKKKQNNTENKTSKVTRRSSQGLDQAKYHPIAPVASGLDNVFESAPENLSDIDPNTPASAKYNIQYIPKTVPHTSGYHLEHFQESPTNEGDYSSPYHAAKKTKYSNTTTNTSVLTHPQNNTEYTQHSTPEYNHHGFNVLELLDGFNQNPEPNRYSIQPDGQLSSFNHKNNYNNYSQEGTNPNHEQSTSETNYTRSDLNPPVQPKTQNPIQNGSGVSDILFGLLPQSDSGKNINMDNPNPNNSALRGDFPGEKYYKSVSYGDQGNTDLLKDVSIGVSLEAKKKPPFIRSLNKSPKLAELSPLPPMGINKPLNLVNEKEELMPDSETSTINNSISIPSQIKESPSAYLAQTDSKQKMNGLSSEQKKKLEDYFLSVLDLEDVSSEEKVRQILTSKYSAGILKPFNYVNGYVRMHRFMEKCMSSESVTRLIRIMSLFRPTFMLIVKSLTDLDMLISEVTFERLLMDYNHIFHTLGVPACLWRRTGEIFKANKQFAEMVGLPLQYFREGRVCIYEIFSEESTVNYIEKYTNVAFDASQKAVLTSCVLQVSGTVREMIHRDQELGLWSGKSPNTLEPLPLVLGNRENEPEIDQPSAILALKNFWKNSKKIDRSKLNFGGEYPQADDGKSIFINQTNDLSKAYEAYKDILNTDNDQNTSGASINVHAGNGDLNNTSGQSPKESNRRPSPLSEGNVDNLVSPKRNLSSQEKYVNTVAMSVKSDDSIYGDSSVQSVKIPCCFSFTIRRDKNNLPIAIVGNFLPIK</sequence>
<feature type="compositionally biased region" description="Polar residues" evidence="8">
    <location>
        <begin position="300"/>
        <end position="309"/>
    </location>
</feature>
<feature type="compositionally biased region" description="Polar residues" evidence="8">
    <location>
        <begin position="761"/>
        <end position="771"/>
    </location>
</feature>
<accession>A0A2T9YKM3</accession>
<dbReference type="InterPro" id="IPR036864">
    <property type="entry name" value="Zn2-C6_fun-type_DNA-bd_sf"/>
</dbReference>
<keyword evidence="6" id="KW-0804">Transcription</keyword>
<evidence type="ECO:0000256" key="3">
    <source>
        <dbReference type="ARBA" id="ARBA00022833"/>
    </source>
</evidence>
<protein>
    <recommendedName>
        <fullName evidence="9">Zn(2)-C6 fungal-type domain-containing protein</fullName>
    </recommendedName>
</protein>
<feature type="region of interest" description="Disordered" evidence="8">
    <location>
        <begin position="1"/>
        <end position="51"/>
    </location>
</feature>
<dbReference type="Gene3D" id="4.10.240.10">
    <property type="entry name" value="Zn(2)-C6 fungal-type DNA-binding domain"/>
    <property type="match status" value="1"/>
</dbReference>
<evidence type="ECO:0000256" key="8">
    <source>
        <dbReference type="SAM" id="MobiDB-lite"/>
    </source>
</evidence>
<keyword evidence="11" id="KW-1185">Reference proteome</keyword>
<feature type="region of interest" description="Disordered" evidence="8">
    <location>
        <begin position="245"/>
        <end position="309"/>
    </location>
</feature>
<evidence type="ECO:0000256" key="6">
    <source>
        <dbReference type="ARBA" id="ARBA00023163"/>
    </source>
</evidence>
<dbReference type="OrthoDB" id="65716at2759"/>
<dbReference type="PANTHER" id="PTHR31986">
    <property type="entry name" value="REGULATOR OF DRUG SENSITIVITY 2"/>
    <property type="match status" value="1"/>
</dbReference>
<dbReference type="PROSITE" id="PS00463">
    <property type="entry name" value="ZN2_CY6_FUNGAL_1"/>
    <property type="match status" value="1"/>
</dbReference>
<dbReference type="InterPro" id="IPR053045">
    <property type="entry name" value="Zinc_cluster_trans_reg"/>
</dbReference>
<dbReference type="EMBL" id="MBFT01000346">
    <property type="protein sequence ID" value="PVU92824.1"/>
    <property type="molecule type" value="Genomic_DNA"/>
</dbReference>
<gene>
    <name evidence="10" type="ORF">BB559_003584</name>
</gene>
<feature type="compositionally biased region" description="Polar residues" evidence="8">
    <location>
        <begin position="20"/>
        <end position="47"/>
    </location>
</feature>
<dbReference type="SMART" id="SM00066">
    <property type="entry name" value="GAL4"/>
    <property type="match status" value="1"/>
</dbReference>
<dbReference type="STRING" id="61424.A0A2T9YKM3"/>
<keyword evidence="3" id="KW-0862">Zinc</keyword>
<feature type="region of interest" description="Disordered" evidence="8">
    <location>
        <begin position="90"/>
        <end position="122"/>
    </location>
</feature>
<comment type="caution">
    <text evidence="10">The sequence shown here is derived from an EMBL/GenBank/DDBJ whole genome shotgun (WGS) entry which is preliminary data.</text>
</comment>
<proteinExistence type="predicted"/>
<dbReference type="Proteomes" id="UP000245699">
    <property type="component" value="Unassembled WGS sequence"/>
</dbReference>
<dbReference type="InterPro" id="IPR001138">
    <property type="entry name" value="Zn2Cys6_DnaBD"/>
</dbReference>
<organism evidence="10 11">
    <name type="scientific">Furculomyces boomerangus</name>
    <dbReference type="NCBI Taxonomy" id="61424"/>
    <lineage>
        <taxon>Eukaryota</taxon>
        <taxon>Fungi</taxon>
        <taxon>Fungi incertae sedis</taxon>
        <taxon>Zoopagomycota</taxon>
        <taxon>Kickxellomycotina</taxon>
        <taxon>Harpellomycetes</taxon>
        <taxon>Harpellales</taxon>
        <taxon>Harpellaceae</taxon>
        <taxon>Furculomyces</taxon>
    </lineage>
</organism>
<dbReference type="GO" id="GO:0000977">
    <property type="term" value="F:RNA polymerase II transcription regulatory region sequence-specific DNA binding"/>
    <property type="evidence" value="ECO:0007669"/>
    <property type="project" value="TreeGrafter"/>
</dbReference>
<evidence type="ECO:0000256" key="5">
    <source>
        <dbReference type="ARBA" id="ARBA00023125"/>
    </source>
</evidence>
<keyword evidence="7" id="KW-0539">Nucleus</keyword>
<dbReference type="SUPFAM" id="SSF57701">
    <property type="entry name" value="Zn2/Cys6 DNA-binding domain"/>
    <property type="match status" value="1"/>
</dbReference>
<evidence type="ECO:0000256" key="2">
    <source>
        <dbReference type="ARBA" id="ARBA00022723"/>
    </source>
</evidence>
<dbReference type="Pfam" id="PF24990">
    <property type="entry name" value="PAS_13"/>
    <property type="match status" value="1"/>
</dbReference>
<dbReference type="GO" id="GO:0000981">
    <property type="term" value="F:DNA-binding transcription factor activity, RNA polymerase II-specific"/>
    <property type="evidence" value="ECO:0007669"/>
    <property type="project" value="InterPro"/>
</dbReference>
<dbReference type="GO" id="GO:0005634">
    <property type="term" value="C:nucleus"/>
    <property type="evidence" value="ECO:0007669"/>
    <property type="project" value="UniProtKB-SubCell"/>
</dbReference>
<comment type="subcellular location">
    <subcellularLocation>
        <location evidence="1">Nucleus</location>
    </subcellularLocation>
</comment>
<feature type="compositionally biased region" description="Polar residues" evidence="8">
    <location>
        <begin position="245"/>
        <end position="293"/>
    </location>
</feature>
<feature type="domain" description="Zn(2)-C6 fungal-type" evidence="9">
    <location>
        <begin position="59"/>
        <end position="90"/>
    </location>
</feature>
<keyword evidence="4" id="KW-0805">Transcription regulation</keyword>
<evidence type="ECO:0000256" key="1">
    <source>
        <dbReference type="ARBA" id="ARBA00004123"/>
    </source>
</evidence>
<keyword evidence="2" id="KW-0479">Metal-binding</keyword>
<evidence type="ECO:0000256" key="4">
    <source>
        <dbReference type="ARBA" id="ARBA00023015"/>
    </source>
</evidence>
<dbReference type="InterPro" id="IPR056751">
    <property type="entry name" value="PAS_13"/>
</dbReference>
<evidence type="ECO:0000313" key="11">
    <source>
        <dbReference type="Proteomes" id="UP000245699"/>
    </source>
</evidence>
<dbReference type="PROSITE" id="PS50048">
    <property type="entry name" value="ZN2_CY6_FUNGAL_2"/>
    <property type="match status" value="1"/>
</dbReference>
<name>A0A2T9YKM3_9FUNG</name>
<dbReference type="AlphaFoldDB" id="A0A2T9YKM3"/>
<evidence type="ECO:0000256" key="7">
    <source>
        <dbReference type="ARBA" id="ARBA00023242"/>
    </source>
</evidence>